<organism evidence="1 2">
    <name type="scientific">Desulfitobacterium dichloroeliminans (strain LMG P-21439 / DCA1)</name>
    <dbReference type="NCBI Taxonomy" id="871963"/>
    <lineage>
        <taxon>Bacteria</taxon>
        <taxon>Bacillati</taxon>
        <taxon>Bacillota</taxon>
        <taxon>Clostridia</taxon>
        <taxon>Eubacteriales</taxon>
        <taxon>Desulfitobacteriaceae</taxon>
        <taxon>Desulfitobacterium</taxon>
    </lineage>
</organism>
<gene>
    <name evidence="1" type="ordered locus">Desdi_0335</name>
</gene>
<protein>
    <submittedName>
        <fullName evidence="1">Uncharacterized protein</fullName>
    </submittedName>
</protein>
<dbReference type="KEGG" id="ddl:Desdi_0335"/>
<evidence type="ECO:0000313" key="2">
    <source>
        <dbReference type="Proteomes" id="UP000010797"/>
    </source>
</evidence>
<sequence>MSHRENMRKGECAMHPDNVTCVQRARFIFRFFEKKDWQPGERPPLNDIVKVKDVSSEAVRNFNKFLNWRLERIAQMMDLLKNAHDDWAITGWKDHILMETESFEFNKACKILEENGFGDDEFFLDVEYTRLWGVL</sequence>
<accession>L0F4L2</accession>
<dbReference type="eggNOG" id="ENOG5031MS6">
    <property type="taxonomic scope" value="Bacteria"/>
</dbReference>
<dbReference type="HOGENOM" id="CLU_2023021_0_0_9"/>
<dbReference type="AlphaFoldDB" id="L0F4L2"/>
<evidence type="ECO:0000313" key="1">
    <source>
        <dbReference type="EMBL" id="AGA67883.1"/>
    </source>
</evidence>
<keyword evidence="2" id="KW-1185">Reference proteome</keyword>
<dbReference type="STRING" id="871963.Desdi_0335"/>
<name>L0F4L2_DESDL</name>
<dbReference type="Proteomes" id="UP000010797">
    <property type="component" value="Chromosome"/>
</dbReference>
<dbReference type="EMBL" id="CP003344">
    <property type="protein sequence ID" value="AGA67883.1"/>
    <property type="molecule type" value="Genomic_DNA"/>
</dbReference>
<reference evidence="2" key="1">
    <citation type="submission" date="2012-02" db="EMBL/GenBank/DDBJ databases">
        <title>Complete sequence of Desulfitobacterium dichloroeliminans LMG P-21439.</title>
        <authorList>
            <person name="Lucas S."/>
            <person name="Han J."/>
            <person name="Lapidus A."/>
            <person name="Cheng J.-F."/>
            <person name="Goodwin L."/>
            <person name="Pitluck S."/>
            <person name="Peters L."/>
            <person name="Ovchinnikova G."/>
            <person name="Teshima H."/>
            <person name="Detter J.C."/>
            <person name="Han C."/>
            <person name="Tapia R."/>
            <person name="Land M."/>
            <person name="Hauser L."/>
            <person name="Kyrpides N."/>
            <person name="Ivanova N."/>
            <person name="Pagani I."/>
            <person name="Kruse T."/>
            <person name="de Vos W.M."/>
            <person name="Boon N."/>
            <person name="Smidt H."/>
            <person name="Woyke T."/>
        </authorList>
    </citation>
    <scope>NUCLEOTIDE SEQUENCE [LARGE SCALE GENOMIC DNA]</scope>
    <source>
        <strain evidence="2">LMG P-21439 / DCA1</strain>
    </source>
</reference>
<proteinExistence type="predicted"/>